<keyword evidence="1" id="KW-1133">Transmembrane helix</keyword>
<keyword evidence="1" id="KW-0472">Membrane</keyword>
<feature type="transmembrane region" description="Helical" evidence="1">
    <location>
        <begin position="286"/>
        <end position="307"/>
    </location>
</feature>
<organism evidence="2 3">
    <name type="scientific">Acrobeloides nanus</name>
    <dbReference type="NCBI Taxonomy" id="290746"/>
    <lineage>
        <taxon>Eukaryota</taxon>
        <taxon>Metazoa</taxon>
        <taxon>Ecdysozoa</taxon>
        <taxon>Nematoda</taxon>
        <taxon>Chromadorea</taxon>
        <taxon>Rhabditida</taxon>
        <taxon>Tylenchina</taxon>
        <taxon>Cephalobomorpha</taxon>
        <taxon>Cephaloboidea</taxon>
        <taxon>Cephalobidae</taxon>
        <taxon>Acrobeloides</taxon>
    </lineage>
</organism>
<name>A0A914DSG0_9BILA</name>
<feature type="transmembrane region" description="Helical" evidence="1">
    <location>
        <begin position="400"/>
        <end position="433"/>
    </location>
</feature>
<dbReference type="AlphaFoldDB" id="A0A914DSG0"/>
<dbReference type="Proteomes" id="UP000887540">
    <property type="component" value="Unplaced"/>
</dbReference>
<keyword evidence="2" id="KW-1185">Reference proteome</keyword>
<feature type="transmembrane region" description="Helical" evidence="1">
    <location>
        <begin position="453"/>
        <end position="472"/>
    </location>
</feature>
<feature type="transmembrane region" description="Helical" evidence="1">
    <location>
        <begin position="566"/>
        <end position="588"/>
    </location>
</feature>
<protein>
    <submittedName>
        <fullName evidence="3">Uncharacterized protein</fullName>
    </submittedName>
</protein>
<keyword evidence="1" id="KW-0812">Transmembrane</keyword>
<sequence>MKSMIIGISKRIVHIGFPTQMDQFYTSYKLAQNAATICSKSTSHSIVESFLMEIVVCSIIGKHVDEKIKLKFMELYIRAIFYEICNIPIEERNDEAEQNTTSYVNLVKFVFEKDNAWRKELCEAFANDTKEIERECKWADNKVNSWEGWCDSQDKYLMSWNFIAYSIDEVKNVSFFTRGSNFSLFGSSFMDDPSEWTPRALKVSKNFTNINNGLGELYTLGFEFVRQFLLSNLLLNNFGRSVRQTQHLIDVHCAERKRLGVGMIKLGELGITDFEPLLNSEWFHNLIHIGLLFLAVLTNFYTLFILYKVRNLTSRTSRQLFYLLLFANIVFICTNIWLLIEQNYPIIPEENCAEFVSRQDYDGDLWPDVVFFANIGTFRMIKYDRYVPNTVRHENPPLKAILAILFMIVQNLFLNLSRTIAAMVLLCIMCFFFYELRGSFGGKASDKISPWPYYAFISALGVLSFIYVLMGLSQYKVIDKINESIIKFRHFDTMDTNKTSCMDSHDNFPLETFFIKFHAFFTLFAHVSSAVALLLLLCYHETKMITMDVKFTSGSLAEMRKAIRSLIYATIVYILSNIGLTMVEVRIMTSNCKGNNGCIVELSYSYHWFYLLSLVDPIIQPIIILFRIKAMQNYHNYVVKRWKRFNLATFLKNTIICVHNKFRNKSVSKLESVDFNPKTTSVQYNPSVHLTKMPKKSSLKRPAERRIIDTDLQRVLRILEEERNQRE</sequence>
<dbReference type="WBParaSite" id="ACRNAN_scaffold3569.g16626.t1">
    <property type="protein sequence ID" value="ACRNAN_scaffold3569.g16626.t1"/>
    <property type="gene ID" value="ACRNAN_scaffold3569.g16626"/>
</dbReference>
<feature type="transmembrane region" description="Helical" evidence="1">
    <location>
        <begin position="517"/>
        <end position="539"/>
    </location>
</feature>
<reference evidence="3" key="1">
    <citation type="submission" date="2022-11" db="UniProtKB">
        <authorList>
            <consortium name="WormBaseParasite"/>
        </authorList>
    </citation>
    <scope>IDENTIFICATION</scope>
</reference>
<evidence type="ECO:0000313" key="3">
    <source>
        <dbReference type="WBParaSite" id="ACRNAN_scaffold3569.g16626.t1"/>
    </source>
</evidence>
<proteinExistence type="predicted"/>
<accession>A0A914DSG0</accession>
<evidence type="ECO:0000313" key="2">
    <source>
        <dbReference type="Proteomes" id="UP000887540"/>
    </source>
</evidence>
<evidence type="ECO:0000256" key="1">
    <source>
        <dbReference type="SAM" id="Phobius"/>
    </source>
</evidence>
<feature type="transmembrane region" description="Helical" evidence="1">
    <location>
        <begin position="608"/>
        <end position="626"/>
    </location>
</feature>
<feature type="transmembrane region" description="Helical" evidence="1">
    <location>
        <begin position="319"/>
        <end position="340"/>
    </location>
</feature>